<comment type="similarity">
    <text evidence="2 7">Belongs to the FPP/GGPP synthase family.</text>
</comment>
<keyword evidence="9" id="KW-1185">Reference proteome</keyword>
<keyword evidence="3 7" id="KW-0808">Transferase</keyword>
<comment type="cofactor">
    <cofactor evidence="1">
        <name>Mg(2+)</name>
        <dbReference type="ChEBI" id="CHEBI:18420"/>
    </cofactor>
</comment>
<dbReference type="PROSITE" id="PS00444">
    <property type="entry name" value="POLYPRENYL_SYNTHASE_2"/>
    <property type="match status" value="1"/>
</dbReference>
<reference evidence="8 9" key="1">
    <citation type="submission" date="2021-12" db="EMBL/GenBank/DDBJ databases">
        <title>Discovery of the Pendulisporaceae a myxobacterial family with distinct sporulation behavior and unique specialized metabolism.</title>
        <authorList>
            <person name="Garcia R."/>
            <person name="Popoff A."/>
            <person name="Bader C.D."/>
            <person name="Loehr J."/>
            <person name="Walesch S."/>
            <person name="Walt C."/>
            <person name="Boldt J."/>
            <person name="Bunk B."/>
            <person name="Haeckl F.J.F.P.J."/>
            <person name="Gunesch A.P."/>
            <person name="Birkelbach J."/>
            <person name="Nuebel U."/>
            <person name="Pietschmann T."/>
            <person name="Bach T."/>
            <person name="Mueller R."/>
        </authorList>
    </citation>
    <scope>NUCLEOTIDE SEQUENCE [LARGE SCALE GENOMIC DNA]</scope>
    <source>
        <strain evidence="8 9">MSr12523</strain>
    </source>
</reference>
<evidence type="ECO:0000256" key="7">
    <source>
        <dbReference type="RuleBase" id="RU004466"/>
    </source>
</evidence>
<evidence type="ECO:0000256" key="3">
    <source>
        <dbReference type="ARBA" id="ARBA00022679"/>
    </source>
</evidence>
<evidence type="ECO:0000256" key="5">
    <source>
        <dbReference type="ARBA" id="ARBA00022842"/>
    </source>
</evidence>
<evidence type="ECO:0000313" key="9">
    <source>
        <dbReference type="Proteomes" id="UP001379533"/>
    </source>
</evidence>
<dbReference type="SFLD" id="SFLDS00005">
    <property type="entry name" value="Isoprenoid_Synthase_Type_I"/>
    <property type="match status" value="1"/>
</dbReference>
<dbReference type="PANTHER" id="PTHR43281">
    <property type="entry name" value="FARNESYL DIPHOSPHATE SYNTHASE"/>
    <property type="match status" value="1"/>
</dbReference>
<dbReference type="PROSITE" id="PS00723">
    <property type="entry name" value="POLYPRENYL_SYNTHASE_1"/>
    <property type="match status" value="1"/>
</dbReference>
<protein>
    <submittedName>
        <fullName evidence="8">Polyprenyl synthetase family protein</fullName>
    </submittedName>
</protein>
<evidence type="ECO:0000313" key="8">
    <source>
        <dbReference type="EMBL" id="WXA99460.1"/>
    </source>
</evidence>
<dbReference type="RefSeq" id="WP_394850100.1">
    <property type="nucleotide sequence ID" value="NZ_CP089982.1"/>
</dbReference>
<dbReference type="PANTHER" id="PTHR43281:SF1">
    <property type="entry name" value="FARNESYL DIPHOSPHATE SYNTHASE"/>
    <property type="match status" value="1"/>
</dbReference>
<dbReference type="CDD" id="cd00685">
    <property type="entry name" value="Trans_IPPS_HT"/>
    <property type="match status" value="1"/>
</dbReference>
<sequence length="351" mass="37689">MKEVVVGSSVSRSFGDFAHTIKEAVDRELPRWLAPHVAKAKELGGTAFAVSDAIAQFVTRGGKRVRPVLMGAAFEAYGGQSAMEILPALLSVELLQAYLLIHDDWMDEDEVRRGGPTVHVALREHFASSRAGEIGAVLAGDLAMGYSLTALLETRTTPDRLAEATRELARMQVEVVAGQVLDVYHDGKVETVHDLKTTSYTVRGPLLLGASLAGASASQKAELEAFAQPLGLAFQVRDDLLGTFGDPRKTGKSAAGDLQQGKRTALVQELLAADRSGEDRALVERVLGIKDAPAADVARVLERLATARPRVEARLSALLDESRAHLARMDLREEARTILAGAVSALGERER</sequence>
<dbReference type="InterPro" id="IPR000092">
    <property type="entry name" value="Polyprenyl_synt"/>
</dbReference>
<evidence type="ECO:0000256" key="2">
    <source>
        <dbReference type="ARBA" id="ARBA00006706"/>
    </source>
</evidence>
<evidence type="ECO:0000256" key="6">
    <source>
        <dbReference type="ARBA" id="ARBA00023229"/>
    </source>
</evidence>
<name>A0ABZ2KPG1_9BACT</name>
<dbReference type="InterPro" id="IPR033749">
    <property type="entry name" value="Polyprenyl_synt_CS"/>
</dbReference>
<keyword evidence="6" id="KW-0414">Isoprene biosynthesis</keyword>
<dbReference type="InterPro" id="IPR008949">
    <property type="entry name" value="Isoprenoid_synthase_dom_sf"/>
</dbReference>
<evidence type="ECO:0000256" key="1">
    <source>
        <dbReference type="ARBA" id="ARBA00001946"/>
    </source>
</evidence>
<gene>
    <name evidence="8" type="ORF">LZC95_21900</name>
</gene>
<dbReference type="Pfam" id="PF00348">
    <property type="entry name" value="polyprenyl_synt"/>
    <property type="match status" value="1"/>
</dbReference>
<dbReference type="SUPFAM" id="SSF48576">
    <property type="entry name" value="Terpenoid synthases"/>
    <property type="match status" value="1"/>
</dbReference>
<organism evidence="8 9">
    <name type="scientific">Pendulispora brunnea</name>
    <dbReference type="NCBI Taxonomy" id="2905690"/>
    <lineage>
        <taxon>Bacteria</taxon>
        <taxon>Pseudomonadati</taxon>
        <taxon>Myxococcota</taxon>
        <taxon>Myxococcia</taxon>
        <taxon>Myxococcales</taxon>
        <taxon>Sorangiineae</taxon>
        <taxon>Pendulisporaceae</taxon>
        <taxon>Pendulispora</taxon>
    </lineage>
</organism>
<evidence type="ECO:0000256" key="4">
    <source>
        <dbReference type="ARBA" id="ARBA00022723"/>
    </source>
</evidence>
<dbReference type="EMBL" id="CP089982">
    <property type="protein sequence ID" value="WXA99460.1"/>
    <property type="molecule type" value="Genomic_DNA"/>
</dbReference>
<keyword evidence="5" id="KW-0460">Magnesium</keyword>
<dbReference type="Gene3D" id="1.10.600.10">
    <property type="entry name" value="Farnesyl Diphosphate Synthase"/>
    <property type="match status" value="1"/>
</dbReference>
<dbReference type="Proteomes" id="UP001379533">
    <property type="component" value="Chromosome"/>
</dbReference>
<proteinExistence type="inferred from homology"/>
<keyword evidence="4" id="KW-0479">Metal-binding</keyword>
<accession>A0ABZ2KPG1</accession>